<organism evidence="8 9">
    <name type="scientific">Penicillium argentinense</name>
    <dbReference type="NCBI Taxonomy" id="1131581"/>
    <lineage>
        <taxon>Eukaryota</taxon>
        <taxon>Fungi</taxon>
        <taxon>Dikarya</taxon>
        <taxon>Ascomycota</taxon>
        <taxon>Pezizomycotina</taxon>
        <taxon>Eurotiomycetes</taxon>
        <taxon>Eurotiomycetidae</taxon>
        <taxon>Eurotiales</taxon>
        <taxon>Aspergillaceae</taxon>
        <taxon>Penicillium</taxon>
    </lineage>
</organism>
<keyword evidence="3 6" id="KW-1133">Transmembrane helix</keyword>
<dbReference type="GO" id="GO:0016020">
    <property type="term" value="C:membrane"/>
    <property type="evidence" value="ECO:0007669"/>
    <property type="project" value="UniProtKB-SubCell"/>
</dbReference>
<evidence type="ECO:0000256" key="2">
    <source>
        <dbReference type="ARBA" id="ARBA00022692"/>
    </source>
</evidence>
<dbReference type="EMBL" id="JAPQKI010000005">
    <property type="protein sequence ID" value="KAJ5098252.1"/>
    <property type="molecule type" value="Genomic_DNA"/>
</dbReference>
<dbReference type="AlphaFoldDB" id="A0A9W9KAR4"/>
<protein>
    <recommendedName>
        <fullName evidence="7">Rhodopsin domain-containing protein</fullName>
    </recommendedName>
</protein>
<name>A0A9W9KAR4_9EURO</name>
<comment type="similarity">
    <text evidence="5">Belongs to the SAT4 family.</text>
</comment>
<evidence type="ECO:0000256" key="1">
    <source>
        <dbReference type="ARBA" id="ARBA00004141"/>
    </source>
</evidence>
<evidence type="ECO:0000259" key="7">
    <source>
        <dbReference type="Pfam" id="PF20684"/>
    </source>
</evidence>
<keyword evidence="4 6" id="KW-0472">Membrane</keyword>
<comment type="subcellular location">
    <subcellularLocation>
        <location evidence="1">Membrane</location>
        <topology evidence="1">Multi-pass membrane protein</topology>
    </subcellularLocation>
</comment>
<dbReference type="Proteomes" id="UP001149074">
    <property type="component" value="Unassembled WGS sequence"/>
</dbReference>
<dbReference type="OrthoDB" id="5417887at2759"/>
<evidence type="ECO:0000256" key="6">
    <source>
        <dbReference type="SAM" id="Phobius"/>
    </source>
</evidence>
<sequence length="144" mass="15716">MPIPVLSNLQLPQKKKAGLILIFAAGSFACITSIVRLRIVATDTKATDSAKPIANAELAKWSFVEMNMGIICSCLPSLYPIFTRIFPSLLSPNRQCCCDRMAPLNRRPTAFTTGQHGQVSFHSGIVVTQEVDVETPECAFMRGS</sequence>
<comment type="caution">
    <text evidence="8">The sequence shown here is derived from an EMBL/GenBank/DDBJ whole genome shotgun (WGS) entry which is preliminary data.</text>
</comment>
<feature type="domain" description="Rhodopsin" evidence="7">
    <location>
        <begin position="1"/>
        <end position="83"/>
    </location>
</feature>
<evidence type="ECO:0000256" key="5">
    <source>
        <dbReference type="ARBA" id="ARBA00038359"/>
    </source>
</evidence>
<dbReference type="InterPro" id="IPR049326">
    <property type="entry name" value="Rhodopsin_dom_fungi"/>
</dbReference>
<keyword evidence="2 6" id="KW-0812">Transmembrane</keyword>
<dbReference type="PANTHER" id="PTHR33048:SF47">
    <property type="entry name" value="INTEGRAL MEMBRANE PROTEIN-RELATED"/>
    <property type="match status" value="1"/>
</dbReference>
<reference evidence="8" key="2">
    <citation type="journal article" date="2023" name="IMA Fungus">
        <title>Comparative genomic study of the Penicillium genus elucidates a diverse pangenome and 15 lateral gene transfer events.</title>
        <authorList>
            <person name="Petersen C."/>
            <person name="Sorensen T."/>
            <person name="Nielsen M.R."/>
            <person name="Sondergaard T.E."/>
            <person name="Sorensen J.L."/>
            <person name="Fitzpatrick D.A."/>
            <person name="Frisvad J.C."/>
            <person name="Nielsen K.L."/>
        </authorList>
    </citation>
    <scope>NUCLEOTIDE SEQUENCE</scope>
    <source>
        <strain evidence="8">IBT 30761</strain>
    </source>
</reference>
<keyword evidence="9" id="KW-1185">Reference proteome</keyword>
<reference evidence="8" key="1">
    <citation type="submission" date="2022-11" db="EMBL/GenBank/DDBJ databases">
        <authorList>
            <person name="Petersen C."/>
        </authorList>
    </citation>
    <scope>NUCLEOTIDE SEQUENCE</scope>
    <source>
        <strain evidence="8">IBT 30761</strain>
    </source>
</reference>
<evidence type="ECO:0000256" key="3">
    <source>
        <dbReference type="ARBA" id="ARBA00022989"/>
    </source>
</evidence>
<gene>
    <name evidence="8" type="ORF">N7532_005253</name>
</gene>
<dbReference type="PANTHER" id="PTHR33048">
    <property type="entry name" value="PTH11-LIKE INTEGRAL MEMBRANE PROTEIN (AFU_ORTHOLOGUE AFUA_5G11245)"/>
    <property type="match status" value="1"/>
</dbReference>
<proteinExistence type="inferred from homology"/>
<feature type="transmembrane region" description="Helical" evidence="6">
    <location>
        <begin position="20"/>
        <end position="41"/>
    </location>
</feature>
<evidence type="ECO:0000256" key="4">
    <source>
        <dbReference type="ARBA" id="ARBA00023136"/>
    </source>
</evidence>
<dbReference type="Pfam" id="PF20684">
    <property type="entry name" value="Fung_rhodopsin"/>
    <property type="match status" value="1"/>
</dbReference>
<dbReference type="RefSeq" id="XP_056473906.1">
    <property type="nucleotide sequence ID" value="XM_056617747.1"/>
</dbReference>
<evidence type="ECO:0000313" key="9">
    <source>
        <dbReference type="Proteomes" id="UP001149074"/>
    </source>
</evidence>
<dbReference type="InterPro" id="IPR052337">
    <property type="entry name" value="SAT4-like"/>
</dbReference>
<evidence type="ECO:0000313" key="8">
    <source>
        <dbReference type="EMBL" id="KAJ5098252.1"/>
    </source>
</evidence>
<feature type="transmembrane region" description="Helical" evidence="6">
    <location>
        <begin position="61"/>
        <end position="82"/>
    </location>
</feature>
<accession>A0A9W9KAR4</accession>
<dbReference type="GeneID" id="81356726"/>